<feature type="domain" description="HTH gntR-type" evidence="4">
    <location>
        <begin position="4"/>
        <end position="71"/>
    </location>
</feature>
<evidence type="ECO:0000256" key="1">
    <source>
        <dbReference type="ARBA" id="ARBA00023015"/>
    </source>
</evidence>
<dbReference type="OrthoDB" id="3192286at2"/>
<dbReference type="SMART" id="SM00866">
    <property type="entry name" value="UTRA"/>
    <property type="match status" value="1"/>
</dbReference>
<dbReference type="InterPro" id="IPR036388">
    <property type="entry name" value="WH-like_DNA-bd_sf"/>
</dbReference>
<organism evidence="5 6">
    <name type="scientific">Streptomyces hundungensis</name>
    <dbReference type="NCBI Taxonomy" id="1077946"/>
    <lineage>
        <taxon>Bacteria</taxon>
        <taxon>Bacillati</taxon>
        <taxon>Actinomycetota</taxon>
        <taxon>Actinomycetes</taxon>
        <taxon>Kitasatosporales</taxon>
        <taxon>Streptomycetaceae</taxon>
        <taxon>Streptomyces</taxon>
    </lineage>
</organism>
<reference evidence="5 6" key="1">
    <citation type="submission" date="2018-10" db="EMBL/GenBank/DDBJ databases">
        <title>Relationship between Morphology and Antimicrobial Activity in Streptomyces.</title>
        <authorList>
            <person name="Kang H.J."/>
            <person name="Kim S.B."/>
        </authorList>
    </citation>
    <scope>NUCLEOTIDE SEQUENCE [LARGE SCALE GENOMIC DNA]</scope>
    <source>
        <strain evidence="5 6">BH38</strain>
    </source>
</reference>
<protein>
    <submittedName>
        <fullName evidence="5">Transcriptional regulator of 2-aminoethylphosphonate degradation operons</fullName>
    </submittedName>
</protein>
<dbReference type="EMBL" id="CP032698">
    <property type="protein sequence ID" value="AYG83630.1"/>
    <property type="molecule type" value="Genomic_DNA"/>
</dbReference>
<evidence type="ECO:0000256" key="3">
    <source>
        <dbReference type="ARBA" id="ARBA00023163"/>
    </source>
</evidence>
<keyword evidence="1" id="KW-0805">Transcription regulation</keyword>
<dbReference type="Pfam" id="PF00392">
    <property type="entry name" value="GntR"/>
    <property type="match status" value="1"/>
</dbReference>
<dbReference type="PANTHER" id="PTHR44846:SF17">
    <property type="entry name" value="GNTR-FAMILY TRANSCRIPTIONAL REGULATOR"/>
    <property type="match status" value="1"/>
</dbReference>
<keyword evidence="6" id="KW-1185">Reference proteome</keyword>
<dbReference type="Gene3D" id="1.10.10.10">
    <property type="entry name" value="Winged helix-like DNA-binding domain superfamily/Winged helix DNA-binding domain"/>
    <property type="match status" value="1"/>
</dbReference>
<dbReference type="InterPro" id="IPR028978">
    <property type="entry name" value="Chorismate_lyase_/UTRA_dom_sf"/>
</dbReference>
<dbReference type="KEGG" id="shun:DWB77_05828"/>
<dbReference type="GO" id="GO:0003700">
    <property type="term" value="F:DNA-binding transcription factor activity"/>
    <property type="evidence" value="ECO:0007669"/>
    <property type="project" value="InterPro"/>
</dbReference>
<keyword evidence="2" id="KW-0238">DNA-binding</keyword>
<dbReference type="SMART" id="SM00345">
    <property type="entry name" value="HTH_GNTR"/>
    <property type="match status" value="1"/>
</dbReference>
<gene>
    <name evidence="5" type="primary">phnR</name>
    <name evidence="5" type="ORF">DWB77_05828</name>
</gene>
<accession>A0A387HQM5</accession>
<dbReference type="AlphaFoldDB" id="A0A387HQM5"/>
<dbReference type="InterPro" id="IPR000524">
    <property type="entry name" value="Tscrpt_reg_HTH_GntR"/>
</dbReference>
<dbReference type="GO" id="GO:0003677">
    <property type="term" value="F:DNA binding"/>
    <property type="evidence" value="ECO:0007669"/>
    <property type="project" value="UniProtKB-KW"/>
</dbReference>
<dbReference type="GO" id="GO:0045892">
    <property type="term" value="P:negative regulation of DNA-templated transcription"/>
    <property type="evidence" value="ECO:0007669"/>
    <property type="project" value="TreeGrafter"/>
</dbReference>
<dbReference type="Gene3D" id="3.40.1410.10">
    <property type="entry name" value="Chorismate lyase-like"/>
    <property type="match status" value="1"/>
</dbReference>
<dbReference type="Proteomes" id="UP000271554">
    <property type="component" value="Chromosome"/>
</dbReference>
<dbReference type="PANTHER" id="PTHR44846">
    <property type="entry name" value="MANNOSYL-D-GLYCERATE TRANSPORT/METABOLISM SYSTEM REPRESSOR MNGR-RELATED"/>
    <property type="match status" value="1"/>
</dbReference>
<dbReference type="InterPro" id="IPR011663">
    <property type="entry name" value="UTRA"/>
</dbReference>
<dbReference type="Pfam" id="PF07702">
    <property type="entry name" value="UTRA"/>
    <property type="match status" value="1"/>
</dbReference>
<sequence length="240" mass="26527">MPGEKTFTKIAGHFRERIMSGELGPGDRLPTNREIAGNWQTAAATVSRALQALQVEGYIRTTPRGTFVADDPVWTLTPKDRLERVQRVRSFLADGETSRVTAAELVKPPLYVADLLDLEAGDQVIRREWLAGRGKTRTVFAVTWYPAPFAVLVPDLLNTSPGRNHGLTARILEATGRTITHARDDMHARQADAREASALALPVGAPVLAGVHRWSDDEGVIEYGEWCLPPRFTIGYEYTP</sequence>
<evidence type="ECO:0000256" key="2">
    <source>
        <dbReference type="ARBA" id="ARBA00023125"/>
    </source>
</evidence>
<dbReference type="SUPFAM" id="SSF64288">
    <property type="entry name" value="Chorismate lyase-like"/>
    <property type="match status" value="1"/>
</dbReference>
<evidence type="ECO:0000259" key="4">
    <source>
        <dbReference type="PROSITE" id="PS50949"/>
    </source>
</evidence>
<dbReference type="RefSeq" id="WP_120724526.1">
    <property type="nucleotide sequence ID" value="NZ_CP032698.1"/>
</dbReference>
<dbReference type="PROSITE" id="PS50949">
    <property type="entry name" value="HTH_GNTR"/>
    <property type="match status" value="1"/>
</dbReference>
<evidence type="ECO:0000313" key="5">
    <source>
        <dbReference type="EMBL" id="AYG83630.1"/>
    </source>
</evidence>
<dbReference type="CDD" id="cd07377">
    <property type="entry name" value="WHTH_GntR"/>
    <property type="match status" value="1"/>
</dbReference>
<dbReference type="SUPFAM" id="SSF46785">
    <property type="entry name" value="Winged helix' DNA-binding domain"/>
    <property type="match status" value="1"/>
</dbReference>
<evidence type="ECO:0000313" key="6">
    <source>
        <dbReference type="Proteomes" id="UP000271554"/>
    </source>
</evidence>
<dbReference type="InterPro" id="IPR050679">
    <property type="entry name" value="Bact_HTH_transcr_reg"/>
</dbReference>
<dbReference type="InterPro" id="IPR036390">
    <property type="entry name" value="WH_DNA-bd_sf"/>
</dbReference>
<name>A0A387HQM5_9ACTN</name>
<keyword evidence="3" id="KW-0804">Transcription</keyword>
<proteinExistence type="predicted"/>